<accession>A0A841R3W9</accession>
<keyword evidence="3" id="KW-1003">Cell membrane</keyword>
<feature type="transmembrane region" description="Helical" evidence="7">
    <location>
        <begin position="54"/>
        <end position="78"/>
    </location>
</feature>
<evidence type="ECO:0000313" key="9">
    <source>
        <dbReference type="EMBL" id="MBB6479774.1"/>
    </source>
</evidence>
<dbReference type="PANTHER" id="PTHR30151">
    <property type="entry name" value="ALKANE SULFONATE ABC TRANSPORTER-RELATED, MEMBRANE SUBUNIT"/>
    <property type="match status" value="1"/>
</dbReference>
<keyword evidence="10" id="KW-1185">Reference proteome</keyword>
<proteinExistence type="inferred from homology"/>
<dbReference type="Proteomes" id="UP000587760">
    <property type="component" value="Unassembled WGS sequence"/>
</dbReference>
<dbReference type="EMBL" id="JACHGJ010000002">
    <property type="protein sequence ID" value="MBB6479774.1"/>
    <property type="molecule type" value="Genomic_DNA"/>
</dbReference>
<keyword evidence="5 7" id="KW-1133">Transmembrane helix</keyword>
<organism evidence="9 10">
    <name type="scientific">Spirochaeta isovalerica</name>
    <dbReference type="NCBI Taxonomy" id="150"/>
    <lineage>
        <taxon>Bacteria</taxon>
        <taxon>Pseudomonadati</taxon>
        <taxon>Spirochaetota</taxon>
        <taxon>Spirochaetia</taxon>
        <taxon>Spirochaetales</taxon>
        <taxon>Spirochaetaceae</taxon>
        <taxon>Spirochaeta</taxon>
    </lineage>
</organism>
<name>A0A841R3W9_9SPIO</name>
<gene>
    <name evidence="9" type="ORF">HNR50_001432</name>
</gene>
<keyword evidence="2 7" id="KW-0813">Transport</keyword>
<evidence type="ECO:0000256" key="5">
    <source>
        <dbReference type="ARBA" id="ARBA00022989"/>
    </source>
</evidence>
<comment type="similarity">
    <text evidence="7">Belongs to the binding-protein-dependent transport system permease family.</text>
</comment>
<evidence type="ECO:0000313" key="10">
    <source>
        <dbReference type="Proteomes" id="UP000587760"/>
    </source>
</evidence>
<comment type="subcellular location">
    <subcellularLocation>
        <location evidence="1 7">Cell membrane</location>
        <topology evidence="1 7">Multi-pass membrane protein</topology>
    </subcellularLocation>
</comment>
<dbReference type="PANTHER" id="PTHR30151:SF16">
    <property type="entry name" value="ABC TRANSPORTER PERMEASE PROTEIN"/>
    <property type="match status" value="1"/>
</dbReference>
<sequence length="251" mass="27935">MKKGLILMIAILLLWQILFLSGVFSPLIFPSPLEVAKSLLGDLKTGELPLSILFSLAIITGSFIPALILAFLLAWLAFRFRGFDPWAEKLSALVHPLPGIALLPLLILWTGLGIHIIVLIVIHSVLWPFYINIRSGFQQVPKVWLDVAENNRLTEGERFFSVLIPASFPQIFAGLKIGWSRAWRAVISAEMIFGTIGSGGGLGWFIYNKRIFMDTPGMYGGVLILMFIGLAVENLLFQSVERRIAHVYSQS</sequence>
<dbReference type="GO" id="GO:0055085">
    <property type="term" value="P:transmembrane transport"/>
    <property type="evidence" value="ECO:0007669"/>
    <property type="project" value="InterPro"/>
</dbReference>
<evidence type="ECO:0000256" key="3">
    <source>
        <dbReference type="ARBA" id="ARBA00022475"/>
    </source>
</evidence>
<feature type="transmembrane region" description="Helical" evidence="7">
    <location>
        <begin position="90"/>
        <end position="108"/>
    </location>
</feature>
<dbReference type="Gene3D" id="1.10.3720.10">
    <property type="entry name" value="MetI-like"/>
    <property type="match status" value="1"/>
</dbReference>
<dbReference type="PROSITE" id="PS50928">
    <property type="entry name" value="ABC_TM1"/>
    <property type="match status" value="1"/>
</dbReference>
<comment type="caution">
    <text evidence="9">The sequence shown here is derived from an EMBL/GenBank/DDBJ whole genome shotgun (WGS) entry which is preliminary data.</text>
</comment>
<evidence type="ECO:0000256" key="6">
    <source>
        <dbReference type="ARBA" id="ARBA00023136"/>
    </source>
</evidence>
<dbReference type="InterPro" id="IPR000515">
    <property type="entry name" value="MetI-like"/>
</dbReference>
<keyword evidence="4 7" id="KW-0812">Transmembrane</keyword>
<dbReference type="AlphaFoldDB" id="A0A841R3W9"/>
<keyword evidence="6 7" id="KW-0472">Membrane</keyword>
<dbReference type="SUPFAM" id="SSF161098">
    <property type="entry name" value="MetI-like"/>
    <property type="match status" value="1"/>
</dbReference>
<feature type="transmembrane region" description="Helical" evidence="7">
    <location>
        <begin position="185"/>
        <end position="206"/>
    </location>
</feature>
<reference evidence="9 10" key="1">
    <citation type="submission" date="2020-08" db="EMBL/GenBank/DDBJ databases">
        <title>Genomic Encyclopedia of Type Strains, Phase IV (KMG-IV): sequencing the most valuable type-strain genomes for metagenomic binning, comparative biology and taxonomic classification.</title>
        <authorList>
            <person name="Goeker M."/>
        </authorList>
    </citation>
    <scope>NUCLEOTIDE SEQUENCE [LARGE SCALE GENOMIC DNA]</scope>
    <source>
        <strain evidence="9 10">DSM 2461</strain>
    </source>
</reference>
<evidence type="ECO:0000256" key="7">
    <source>
        <dbReference type="RuleBase" id="RU363032"/>
    </source>
</evidence>
<evidence type="ECO:0000256" key="4">
    <source>
        <dbReference type="ARBA" id="ARBA00022692"/>
    </source>
</evidence>
<feature type="transmembrane region" description="Helical" evidence="7">
    <location>
        <begin position="218"/>
        <end position="237"/>
    </location>
</feature>
<dbReference type="RefSeq" id="WP_184745299.1">
    <property type="nucleotide sequence ID" value="NZ_JACHGJ010000002.1"/>
</dbReference>
<dbReference type="CDD" id="cd06261">
    <property type="entry name" value="TM_PBP2"/>
    <property type="match status" value="1"/>
</dbReference>
<dbReference type="Pfam" id="PF00528">
    <property type="entry name" value="BPD_transp_1"/>
    <property type="match status" value="1"/>
</dbReference>
<protein>
    <submittedName>
        <fullName evidence="9">NitT/TauT family transport system permease protein</fullName>
    </submittedName>
</protein>
<dbReference type="InterPro" id="IPR035906">
    <property type="entry name" value="MetI-like_sf"/>
</dbReference>
<dbReference type="GO" id="GO:0005886">
    <property type="term" value="C:plasma membrane"/>
    <property type="evidence" value="ECO:0007669"/>
    <property type="project" value="UniProtKB-SubCell"/>
</dbReference>
<feature type="domain" description="ABC transmembrane type-1" evidence="8">
    <location>
        <begin position="52"/>
        <end position="236"/>
    </location>
</feature>
<evidence type="ECO:0000256" key="2">
    <source>
        <dbReference type="ARBA" id="ARBA00022448"/>
    </source>
</evidence>
<evidence type="ECO:0000259" key="8">
    <source>
        <dbReference type="PROSITE" id="PS50928"/>
    </source>
</evidence>
<feature type="transmembrane region" description="Helical" evidence="7">
    <location>
        <begin position="114"/>
        <end position="133"/>
    </location>
</feature>
<evidence type="ECO:0000256" key="1">
    <source>
        <dbReference type="ARBA" id="ARBA00004651"/>
    </source>
</evidence>